<dbReference type="EMBL" id="KV428029">
    <property type="protein sequence ID" value="KZT40731.1"/>
    <property type="molecule type" value="Genomic_DNA"/>
</dbReference>
<organism evidence="1 2">
    <name type="scientific">Sistotremastrum suecicum HHB10207 ss-3</name>
    <dbReference type="NCBI Taxonomy" id="1314776"/>
    <lineage>
        <taxon>Eukaryota</taxon>
        <taxon>Fungi</taxon>
        <taxon>Dikarya</taxon>
        <taxon>Basidiomycota</taxon>
        <taxon>Agaricomycotina</taxon>
        <taxon>Agaricomycetes</taxon>
        <taxon>Sistotremastrales</taxon>
        <taxon>Sistotremastraceae</taxon>
        <taxon>Sistotremastrum</taxon>
    </lineage>
</organism>
<dbReference type="PANTHER" id="PTHR48419:SF1">
    <property type="entry name" value="SULFOTRANSFERASE DOMAIN-CONTAINING PROTEIN"/>
    <property type="match status" value="1"/>
</dbReference>
<dbReference type="Pfam" id="PF19798">
    <property type="entry name" value="Sulfotransfer_5"/>
    <property type="match status" value="1"/>
</dbReference>
<keyword evidence="2" id="KW-1185">Reference proteome</keyword>
<gene>
    <name evidence="1" type="ORF">SISSUDRAFT_1043884</name>
</gene>
<protein>
    <recommendedName>
        <fullName evidence="3">P-loop containing nucleoside triphosphate hydrolase protein</fullName>
    </recommendedName>
</protein>
<sequence length="352" mass="40195">MTEPAQALKPKPILLWCHPRSCSTAIVRAFQNHPQIKVAHEPFPHTMNFSNADNIENKPAFPISETSPWYNATRVDIASILSENKLHEPDEKTGKIVAGPEDGKVIFIKDMAQYSLPNAEFRNHRDLKTKFVAEDFPDELAKDISQIQNESVKNPTVFPVSLLRKFTHAFLIREPERAVPPFLKGLKEMGLKGPDGEELDPAVTSGYVMYLEQRMLYNFFTDPNSEFNTAPRLPEEEGYIDQPQPPPLIDASDLLKDPPAVLKQFCDAVGLSFDPAILTWRNDKPVKEFDLPWNSFYKRAETTTKFEVDERKPEDIIKEVAQNERETVAKIIKTWRPDYEYLLARRTITAAA</sequence>
<evidence type="ECO:0008006" key="3">
    <source>
        <dbReference type="Google" id="ProtNLM"/>
    </source>
</evidence>
<dbReference type="InterPro" id="IPR027417">
    <property type="entry name" value="P-loop_NTPase"/>
</dbReference>
<dbReference type="InterPro" id="IPR053226">
    <property type="entry name" value="Pyrrolopyrazine_biosynth_F"/>
</dbReference>
<dbReference type="SUPFAM" id="SSF52540">
    <property type="entry name" value="P-loop containing nucleoside triphosphate hydrolases"/>
    <property type="match status" value="1"/>
</dbReference>
<dbReference type="OrthoDB" id="2405944at2759"/>
<proteinExistence type="predicted"/>
<evidence type="ECO:0000313" key="2">
    <source>
        <dbReference type="Proteomes" id="UP000076798"/>
    </source>
</evidence>
<evidence type="ECO:0000313" key="1">
    <source>
        <dbReference type="EMBL" id="KZT40731.1"/>
    </source>
</evidence>
<name>A0A166FJZ7_9AGAM</name>
<dbReference type="STRING" id="1314776.A0A166FJZ7"/>
<reference evidence="1 2" key="1">
    <citation type="journal article" date="2016" name="Mol. Biol. Evol.">
        <title>Comparative Genomics of Early-Diverging Mushroom-Forming Fungi Provides Insights into the Origins of Lignocellulose Decay Capabilities.</title>
        <authorList>
            <person name="Nagy L.G."/>
            <person name="Riley R."/>
            <person name="Tritt A."/>
            <person name="Adam C."/>
            <person name="Daum C."/>
            <person name="Floudas D."/>
            <person name="Sun H."/>
            <person name="Yadav J.S."/>
            <person name="Pangilinan J."/>
            <person name="Larsson K.H."/>
            <person name="Matsuura K."/>
            <person name="Barry K."/>
            <person name="Labutti K."/>
            <person name="Kuo R."/>
            <person name="Ohm R.A."/>
            <person name="Bhattacharya S.S."/>
            <person name="Shirouzu T."/>
            <person name="Yoshinaga Y."/>
            <person name="Martin F.M."/>
            <person name="Grigoriev I.V."/>
            <person name="Hibbett D.S."/>
        </authorList>
    </citation>
    <scope>NUCLEOTIDE SEQUENCE [LARGE SCALE GENOMIC DNA]</scope>
    <source>
        <strain evidence="1 2">HHB10207 ss-3</strain>
    </source>
</reference>
<accession>A0A166FJZ7</accession>
<dbReference type="AlphaFoldDB" id="A0A166FJZ7"/>
<dbReference type="Proteomes" id="UP000076798">
    <property type="component" value="Unassembled WGS sequence"/>
</dbReference>
<dbReference type="PANTHER" id="PTHR48419">
    <property type="entry name" value="SULFOTRANSFERASE DOMAIN-CONTAINING PROTEIN"/>
    <property type="match status" value="1"/>
</dbReference>